<evidence type="ECO:0000313" key="1">
    <source>
        <dbReference type="EMBL" id="PWN48990.1"/>
    </source>
</evidence>
<organism evidence="1 2">
    <name type="scientific">Violaceomyces palustris</name>
    <dbReference type="NCBI Taxonomy" id="1673888"/>
    <lineage>
        <taxon>Eukaryota</taxon>
        <taxon>Fungi</taxon>
        <taxon>Dikarya</taxon>
        <taxon>Basidiomycota</taxon>
        <taxon>Ustilaginomycotina</taxon>
        <taxon>Ustilaginomycetes</taxon>
        <taxon>Violaceomycetales</taxon>
        <taxon>Violaceomycetaceae</taxon>
        <taxon>Violaceomyces</taxon>
    </lineage>
</organism>
<reference evidence="1 2" key="1">
    <citation type="journal article" date="2018" name="Mol. Biol. Evol.">
        <title>Broad Genomic Sampling Reveals a Smut Pathogenic Ancestry of the Fungal Clade Ustilaginomycotina.</title>
        <authorList>
            <person name="Kijpornyongpan T."/>
            <person name="Mondo S.J."/>
            <person name="Barry K."/>
            <person name="Sandor L."/>
            <person name="Lee J."/>
            <person name="Lipzen A."/>
            <person name="Pangilinan J."/>
            <person name="LaButti K."/>
            <person name="Hainaut M."/>
            <person name="Henrissat B."/>
            <person name="Grigoriev I.V."/>
            <person name="Spatafora J.W."/>
            <person name="Aime M.C."/>
        </authorList>
    </citation>
    <scope>NUCLEOTIDE SEQUENCE [LARGE SCALE GENOMIC DNA]</scope>
    <source>
        <strain evidence="1 2">SA 807</strain>
    </source>
</reference>
<gene>
    <name evidence="1" type="ORF">IE53DRAFT_168682</name>
</gene>
<dbReference type="EMBL" id="KZ820113">
    <property type="protein sequence ID" value="PWN48990.1"/>
    <property type="molecule type" value="Genomic_DNA"/>
</dbReference>
<evidence type="ECO:0000313" key="2">
    <source>
        <dbReference type="Proteomes" id="UP000245626"/>
    </source>
</evidence>
<accession>A0ACD0NTC4</accession>
<proteinExistence type="predicted"/>
<dbReference type="Proteomes" id="UP000245626">
    <property type="component" value="Unassembled WGS sequence"/>
</dbReference>
<protein>
    <submittedName>
        <fullName evidence="1">Uncharacterized protein</fullName>
    </submittedName>
</protein>
<name>A0ACD0NTC4_9BASI</name>
<keyword evidence="2" id="KW-1185">Reference proteome</keyword>
<sequence>MIKSLLAIQHQPIRTSFHLLSRSGSKAGPRHFSSSTKDGTDQARTQGTNIEDSSPSTTNLPKLRLYTGTDCQLCEVAWLEIQKARSKIAFEVEKYNIRDDSLEEVKHWRRKYQYDIPVLHLEGKEIFRHRFTEDQLLERLKSSIEGPSSE</sequence>